<name>A0A4P6JSL9_KTERU</name>
<sequence length="237" mass="26557">MITGYYRTSSSVQSHCHAIISSIARHAVVYDKVVEASDVHFKVEAGGNVVVVEPEKREQTARRAPGKLASHTKQERRIVVPRQVAYERIVEATREKIEQLEKLAVQSSTGARRWSQACLLITVIAAVNITITVLAILLPGFAARSLLLMLVITSLLCLGLVCLFFWRARVKGMQTDFYYSNLQLIEKFYKIQKASVELDLDETTRSLLQEIIIARALGLTNEQAKEETAEQLLTAQD</sequence>
<evidence type="ECO:0000313" key="2">
    <source>
        <dbReference type="EMBL" id="QBD78537.1"/>
    </source>
</evidence>
<gene>
    <name evidence="2" type="ORF">EPA93_22085</name>
</gene>
<reference evidence="2 3" key="1">
    <citation type="submission" date="2019-01" db="EMBL/GenBank/DDBJ databases">
        <title>Ktedonosporobacter rubrisoli SCAWS-G2.</title>
        <authorList>
            <person name="Huang Y."/>
            <person name="Yan B."/>
        </authorList>
    </citation>
    <scope>NUCLEOTIDE SEQUENCE [LARGE SCALE GENOMIC DNA]</scope>
    <source>
        <strain evidence="2 3">SCAWS-G2</strain>
    </source>
</reference>
<organism evidence="2 3">
    <name type="scientific">Ktedonosporobacter rubrisoli</name>
    <dbReference type="NCBI Taxonomy" id="2509675"/>
    <lineage>
        <taxon>Bacteria</taxon>
        <taxon>Bacillati</taxon>
        <taxon>Chloroflexota</taxon>
        <taxon>Ktedonobacteria</taxon>
        <taxon>Ktedonobacterales</taxon>
        <taxon>Ktedonosporobacteraceae</taxon>
        <taxon>Ktedonosporobacter</taxon>
    </lineage>
</organism>
<evidence type="ECO:0000256" key="1">
    <source>
        <dbReference type="SAM" id="Phobius"/>
    </source>
</evidence>
<dbReference type="KEGG" id="kbs:EPA93_22085"/>
<keyword evidence="3" id="KW-1185">Reference proteome</keyword>
<protein>
    <recommendedName>
        <fullName evidence="4">DUF4231 domain-containing protein</fullName>
    </recommendedName>
</protein>
<dbReference type="Proteomes" id="UP000290365">
    <property type="component" value="Chromosome"/>
</dbReference>
<keyword evidence="1" id="KW-0472">Membrane</keyword>
<evidence type="ECO:0000313" key="3">
    <source>
        <dbReference type="Proteomes" id="UP000290365"/>
    </source>
</evidence>
<dbReference type="AlphaFoldDB" id="A0A4P6JSL9"/>
<evidence type="ECO:0008006" key="4">
    <source>
        <dbReference type="Google" id="ProtNLM"/>
    </source>
</evidence>
<feature type="transmembrane region" description="Helical" evidence="1">
    <location>
        <begin position="146"/>
        <end position="166"/>
    </location>
</feature>
<keyword evidence="1" id="KW-1133">Transmembrane helix</keyword>
<feature type="transmembrane region" description="Helical" evidence="1">
    <location>
        <begin position="117"/>
        <end position="140"/>
    </location>
</feature>
<accession>A0A4P6JSL9</accession>
<keyword evidence="1" id="KW-0812">Transmembrane</keyword>
<dbReference type="RefSeq" id="WP_129889590.1">
    <property type="nucleotide sequence ID" value="NZ_CP035758.1"/>
</dbReference>
<proteinExistence type="predicted"/>
<dbReference type="EMBL" id="CP035758">
    <property type="protein sequence ID" value="QBD78537.1"/>
    <property type="molecule type" value="Genomic_DNA"/>
</dbReference>